<sequence>MNRKELLKLLTNKPVEFEVEGYGKYFVKGMNTMDYLFAAAQSEADENGEMNQEGFFAALVVRCVLDENKKRLFKDEDIEVVKEADISFVLPLALKVQELSNFTSGEEVKKG</sequence>
<dbReference type="RefSeq" id="WP_005490240.1">
    <property type="nucleotide sequence ID" value="NZ_CP010883.1"/>
</dbReference>
<dbReference type="Proteomes" id="UP000464718">
    <property type="component" value="Chromosome i"/>
</dbReference>
<organism evidence="1 2">
    <name type="scientific">Vibrio parahaemolyticus</name>
    <dbReference type="NCBI Taxonomy" id="670"/>
    <lineage>
        <taxon>Bacteria</taxon>
        <taxon>Pseudomonadati</taxon>
        <taxon>Pseudomonadota</taxon>
        <taxon>Gammaproteobacteria</taxon>
        <taxon>Vibrionales</taxon>
        <taxon>Vibrionaceae</taxon>
        <taxon>Vibrio</taxon>
    </lineage>
</organism>
<dbReference type="EMBL" id="CP034298">
    <property type="protein sequence ID" value="QHH09441.1"/>
    <property type="molecule type" value="Genomic_DNA"/>
</dbReference>
<protein>
    <recommendedName>
        <fullName evidence="3">Phage protein</fullName>
    </recommendedName>
</protein>
<dbReference type="InterPro" id="IPR038556">
    <property type="entry name" value="TAC_Gp13-like_sf"/>
</dbReference>
<dbReference type="Gene3D" id="3.30.2220.20">
    <property type="entry name" value="Phage tail assembly chaperone gp13-like"/>
    <property type="match status" value="1"/>
</dbReference>
<accession>A0AAX1FR35</accession>
<reference evidence="1 2" key="1">
    <citation type="submission" date="2018-12" db="EMBL/GenBank/DDBJ databases">
        <title>Genomic insights into the evolutionary origins and pathogenicity of five Vibrio parahaemolyticus strains isolated from the shrimp with acute hepatopancreatic necrosis disease (AHPND).</title>
        <authorList>
            <person name="Yang Q."/>
            <person name="Dong X."/>
            <person name="Xie G."/>
            <person name="Fu S."/>
            <person name="Zou P."/>
            <person name="Sun J."/>
            <person name="Wang Y."/>
            <person name="Huang J."/>
        </authorList>
    </citation>
    <scope>NUCLEOTIDE SEQUENCE [LARGE SCALE GENOMIC DNA]</scope>
    <source>
        <strain evidence="1 2">20160303005-1</strain>
    </source>
</reference>
<proteinExistence type="predicted"/>
<evidence type="ECO:0000313" key="1">
    <source>
        <dbReference type="EMBL" id="QHH09441.1"/>
    </source>
</evidence>
<evidence type="ECO:0008006" key="3">
    <source>
        <dbReference type="Google" id="ProtNLM"/>
    </source>
</evidence>
<name>A0AAX1FR35_VIBPH</name>
<dbReference type="AlphaFoldDB" id="A0AAX1FR35"/>
<gene>
    <name evidence="1" type="ORF">EHC69_08640</name>
</gene>
<evidence type="ECO:0000313" key="2">
    <source>
        <dbReference type="Proteomes" id="UP000464718"/>
    </source>
</evidence>